<feature type="compositionally biased region" description="Polar residues" evidence="1">
    <location>
        <begin position="312"/>
        <end position="322"/>
    </location>
</feature>
<feature type="compositionally biased region" description="Gly residues" evidence="1">
    <location>
        <begin position="200"/>
        <end position="209"/>
    </location>
</feature>
<organism evidence="2 3">
    <name type="scientific">Blyttiomyces helicus</name>
    <dbReference type="NCBI Taxonomy" id="388810"/>
    <lineage>
        <taxon>Eukaryota</taxon>
        <taxon>Fungi</taxon>
        <taxon>Fungi incertae sedis</taxon>
        <taxon>Chytridiomycota</taxon>
        <taxon>Chytridiomycota incertae sedis</taxon>
        <taxon>Chytridiomycetes</taxon>
        <taxon>Chytridiomycetes incertae sedis</taxon>
        <taxon>Blyttiomyces</taxon>
    </lineage>
</organism>
<feature type="region of interest" description="Disordered" evidence="1">
    <location>
        <begin position="461"/>
        <end position="480"/>
    </location>
</feature>
<evidence type="ECO:0000313" key="2">
    <source>
        <dbReference type="EMBL" id="RKO91605.1"/>
    </source>
</evidence>
<feature type="compositionally biased region" description="Pro residues" evidence="1">
    <location>
        <begin position="470"/>
        <end position="479"/>
    </location>
</feature>
<accession>A0A4P9WI04</accession>
<feature type="compositionally biased region" description="Basic and acidic residues" evidence="1">
    <location>
        <begin position="265"/>
        <end position="284"/>
    </location>
</feature>
<feature type="region of interest" description="Disordered" evidence="1">
    <location>
        <begin position="502"/>
        <end position="556"/>
    </location>
</feature>
<proteinExistence type="predicted"/>
<feature type="compositionally biased region" description="Basic and acidic residues" evidence="1">
    <location>
        <begin position="167"/>
        <end position="178"/>
    </location>
</feature>
<name>A0A4P9WI04_9FUNG</name>
<feature type="region of interest" description="Disordered" evidence="1">
    <location>
        <begin position="1"/>
        <end position="32"/>
    </location>
</feature>
<evidence type="ECO:0000256" key="1">
    <source>
        <dbReference type="SAM" id="MobiDB-lite"/>
    </source>
</evidence>
<feature type="region of interest" description="Disordered" evidence="1">
    <location>
        <begin position="411"/>
        <end position="436"/>
    </location>
</feature>
<keyword evidence="3" id="KW-1185">Reference proteome</keyword>
<reference evidence="3" key="1">
    <citation type="journal article" date="2018" name="Nat. Microbiol.">
        <title>Leveraging single-cell genomics to expand the fungal tree of life.</title>
        <authorList>
            <person name="Ahrendt S.R."/>
            <person name="Quandt C.A."/>
            <person name="Ciobanu D."/>
            <person name="Clum A."/>
            <person name="Salamov A."/>
            <person name="Andreopoulos B."/>
            <person name="Cheng J.F."/>
            <person name="Woyke T."/>
            <person name="Pelin A."/>
            <person name="Henrissat B."/>
            <person name="Reynolds N.K."/>
            <person name="Benny G.L."/>
            <person name="Smith M.E."/>
            <person name="James T.Y."/>
            <person name="Grigoriev I.V."/>
        </authorList>
    </citation>
    <scope>NUCLEOTIDE SEQUENCE [LARGE SCALE GENOMIC DNA]</scope>
</reference>
<dbReference type="AlphaFoldDB" id="A0A4P9WI04"/>
<evidence type="ECO:0000313" key="3">
    <source>
        <dbReference type="Proteomes" id="UP000269721"/>
    </source>
</evidence>
<feature type="region of interest" description="Disordered" evidence="1">
    <location>
        <begin position="159"/>
        <end position="209"/>
    </location>
</feature>
<feature type="compositionally biased region" description="Low complexity" evidence="1">
    <location>
        <begin position="1"/>
        <end position="16"/>
    </location>
</feature>
<protein>
    <submittedName>
        <fullName evidence="2">Uncharacterized protein</fullName>
    </submittedName>
</protein>
<dbReference type="Proteomes" id="UP000269721">
    <property type="component" value="Unassembled WGS sequence"/>
</dbReference>
<gene>
    <name evidence="2" type="ORF">BDK51DRAFT_52367</name>
</gene>
<feature type="region of interest" description="Disordered" evidence="1">
    <location>
        <begin position="247"/>
        <end position="369"/>
    </location>
</feature>
<dbReference type="EMBL" id="KZ994992">
    <property type="protein sequence ID" value="RKO91605.1"/>
    <property type="molecule type" value="Genomic_DNA"/>
</dbReference>
<sequence>MSGISQQPSSGRSSSPLYRDPKPSSSLNPRTTDGIFIFLTPESNSQLIRRRGRDQGVGSMATETTPSRRKPLTFFLRASRNAARPMPHRRVVELRDECMTGAVLMQPDRIARFIPRASGQRVRFTSPLHHVEVPALRPAKFAGVHAWVRDGAQHFAGLLGASSPAETRPERLRGRRETATSGRRTRPTAGGYSREPGSAGNVGGESTGGGGRHGCIATWFCGVWRNMSTLGGEAHAEGRLHRDEVAVATRADPGVSRGPVLPSRSDSRRPAGADQRHSRKERSAHLPRPAQRFREGAVLSHPAHPADPRSRPNLQSSSTSATHGRRPLAPLATTRAARWSTPSPRYRASTRSNTGSPSEGPPRAPAARAAVARFQIPHVRVRVGHYDRPHRLGMTQARQMEGAVRGLRRARGSLRGERGGGGSSATAEDGAGREDGDAEIVRRGSLTGVGGHAMRLRRCRGSRGHEHPEQPPSPPPFFHPPAHALARLDDLTWQRRRYSPPALARIPPYPRHSTPMPRRRLGSGISAQEGAQGVGFAVTRAGREDGAASNSLSPQI</sequence>